<feature type="transmembrane region" description="Helical" evidence="2">
    <location>
        <begin position="93"/>
        <end position="115"/>
    </location>
</feature>
<dbReference type="GO" id="GO:0006417">
    <property type="term" value="P:regulation of translation"/>
    <property type="evidence" value="ECO:0007669"/>
    <property type="project" value="TreeGrafter"/>
</dbReference>
<evidence type="ECO:0000313" key="5">
    <source>
        <dbReference type="Proteomes" id="UP000228945"/>
    </source>
</evidence>
<dbReference type="RefSeq" id="WP_099622626.1">
    <property type="nucleotide sequence ID" value="NZ_CP024201.1"/>
</dbReference>
<dbReference type="InterPro" id="IPR018764">
    <property type="entry name" value="RskA_C"/>
</dbReference>
<name>A0A2D2AZF7_9CAUL</name>
<gene>
    <name evidence="4" type="ORF">CSW64_13615</name>
</gene>
<keyword evidence="2" id="KW-0812">Transmembrane</keyword>
<sequence>MSDQPLDFTPEDEADLTAAEYVMGLLDSDAHAAAAARADRDPAFATAVVAWENRLTPLVDGVAPVAPSQRVWAGIVRGLPRNRAQQKPWWDSLALWRAATAVATAAAVALAVVMLTSDRAVTPPPERPDALQPLLASTRMQSETGRVLFVITLDQARNRVIVTPVDPDGQPGHSHELWLLPKEGAPVSLGVMPDDASAAMSVTLPLSPDASLAISVEPEGGSPTGLPTGPVVAQGRLTPL</sequence>
<evidence type="ECO:0000256" key="1">
    <source>
        <dbReference type="SAM" id="MobiDB-lite"/>
    </source>
</evidence>
<feature type="region of interest" description="Disordered" evidence="1">
    <location>
        <begin position="218"/>
        <end position="240"/>
    </location>
</feature>
<accession>A0A2D2AZF7</accession>
<dbReference type="KEGG" id="cmb:CSW64_13615"/>
<evidence type="ECO:0000256" key="2">
    <source>
        <dbReference type="SAM" id="Phobius"/>
    </source>
</evidence>
<organism evidence="4 5">
    <name type="scientific">Caulobacter mirabilis</name>
    <dbReference type="NCBI Taxonomy" id="69666"/>
    <lineage>
        <taxon>Bacteria</taxon>
        <taxon>Pseudomonadati</taxon>
        <taxon>Pseudomonadota</taxon>
        <taxon>Alphaproteobacteria</taxon>
        <taxon>Caulobacterales</taxon>
        <taxon>Caulobacteraceae</taxon>
        <taxon>Caulobacter</taxon>
    </lineage>
</organism>
<evidence type="ECO:0000313" key="4">
    <source>
        <dbReference type="EMBL" id="ATQ43375.1"/>
    </source>
</evidence>
<dbReference type="AlphaFoldDB" id="A0A2D2AZF7"/>
<feature type="domain" description="Anti-sigma K factor RskA C-terminal" evidence="3">
    <location>
        <begin position="102"/>
        <end position="231"/>
    </location>
</feature>
<dbReference type="Proteomes" id="UP000228945">
    <property type="component" value="Chromosome"/>
</dbReference>
<dbReference type="Pfam" id="PF10099">
    <property type="entry name" value="RskA_C"/>
    <property type="match status" value="1"/>
</dbReference>
<dbReference type="PANTHER" id="PTHR37461">
    <property type="entry name" value="ANTI-SIGMA-K FACTOR RSKA"/>
    <property type="match status" value="1"/>
</dbReference>
<keyword evidence="5" id="KW-1185">Reference proteome</keyword>
<dbReference type="EMBL" id="CP024201">
    <property type="protein sequence ID" value="ATQ43375.1"/>
    <property type="molecule type" value="Genomic_DNA"/>
</dbReference>
<dbReference type="GO" id="GO:0016989">
    <property type="term" value="F:sigma factor antagonist activity"/>
    <property type="evidence" value="ECO:0007669"/>
    <property type="project" value="TreeGrafter"/>
</dbReference>
<dbReference type="InterPro" id="IPR051474">
    <property type="entry name" value="Anti-sigma-K/W_factor"/>
</dbReference>
<keyword evidence="2" id="KW-0472">Membrane</keyword>
<evidence type="ECO:0000259" key="3">
    <source>
        <dbReference type="Pfam" id="PF10099"/>
    </source>
</evidence>
<dbReference type="OrthoDB" id="9816387at2"/>
<reference evidence="4 5" key="1">
    <citation type="submission" date="2017-10" db="EMBL/GenBank/DDBJ databases">
        <title>Genome sequence of Caulobacter mirabilis FWC38.</title>
        <authorList>
            <person name="Fiebig A."/>
            <person name="Crosson S."/>
        </authorList>
    </citation>
    <scope>NUCLEOTIDE SEQUENCE [LARGE SCALE GENOMIC DNA]</scope>
    <source>
        <strain evidence="4 5">FWC 38</strain>
    </source>
</reference>
<dbReference type="GO" id="GO:0005886">
    <property type="term" value="C:plasma membrane"/>
    <property type="evidence" value="ECO:0007669"/>
    <property type="project" value="InterPro"/>
</dbReference>
<protein>
    <submittedName>
        <fullName evidence="4">Anti-sigma factor</fullName>
    </submittedName>
</protein>
<dbReference type="PANTHER" id="PTHR37461:SF1">
    <property type="entry name" value="ANTI-SIGMA-K FACTOR RSKA"/>
    <property type="match status" value="1"/>
</dbReference>
<keyword evidence="2" id="KW-1133">Transmembrane helix</keyword>
<proteinExistence type="predicted"/>